<organism evidence="3 4">
    <name type="scientific">Mycobacterium simiae</name>
    <name type="common">Mycobacterium habana</name>
    <dbReference type="NCBI Taxonomy" id="1784"/>
    <lineage>
        <taxon>Bacteria</taxon>
        <taxon>Bacillati</taxon>
        <taxon>Actinomycetota</taxon>
        <taxon>Actinomycetes</taxon>
        <taxon>Mycobacteriales</taxon>
        <taxon>Mycobacteriaceae</taxon>
        <taxon>Mycobacterium</taxon>
        <taxon>Mycobacterium simiae complex</taxon>
    </lineage>
</organism>
<comment type="caution">
    <text evidence="3">The sequence shown here is derived from an EMBL/GenBank/DDBJ whole genome shotgun (WGS) entry which is preliminary data.</text>
</comment>
<dbReference type="EMBL" id="MZZM01000036">
    <property type="protein sequence ID" value="ORJ53628.1"/>
    <property type="molecule type" value="Genomic_DNA"/>
</dbReference>
<dbReference type="Proteomes" id="UP000193040">
    <property type="component" value="Unassembled WGS sequence"/>
</dbReference>
<sequence length="120" mass="12741">MCTNSEGSDRMNVAAGRLTKFAGISAATTLLVAGATPIAHATPTDDFVRQVRANGIGLNVADAALVQDAQEVCDMLDYQESAYQYLDQHSGLNRNQSAFFVAASVTYFCPQFAPKLGPGH</sequence>
<accession>A0A1X0XL91</accession>
<evidence type="ECO:0000313" key="4">
    <source>
        <dbReference type="Proteomes" id="UP000193040"/>
    </source>
</evidence>
<evidence type="ECO:0000256" key="1">
    <source>
        <dbReference type="SAM" id="SignalP"/>
    </source>
</evidence>
<feature type="signal peptide" evidence="1">
    <location>
        <begin position="1"/>
        <end position="41"/>
    </location>
</feature>
<gene>
    <name evidence="3" type="ORF">B5M45_28705</name>
</gene>
<name>A0A1X0XL91_MYCSI</name>
<protein>
    <recommendedName>
        <fullName evidence="2">DUF732 domain-containing protein</fullName>
    </recommendedName>
</protein>
<proteinExistence type="predicted"/>
<dbReference type="Pfam" id="PF05305">
    <property type="entry name" value="DUF732"/>
    <property type="match status" value="1"/>
</dbReference>
<keyword evidence="4" id="KW-1185">Reference proteome</keyword>
<dbReference type="AlphaFoldDB" id="A0A1X0XL91"/>
<keyword evidence="1" id="KW-0732">Signal</keyword>
<reference evidence="3 4" key="1">
    <citation type="submission" date="2017-03" db="EMBL/GenBank/DDBJ databases">
        <title>Genomic insights into Mycobacterium simiae human colonization.</title>
        <authorList>
            <person name="Steffani J.L."/>
            <person name="Brunck M.E."/>
            <person name="Cruz E."/>
            <person name="Montiel R."/>
            <person name="Barona F."/>
        </authorList>
    </citation>
    <scope>NUCLEOTIDE SEQUENCE [LARGE SCALE GENOMIC DNA]</scope>
    <source>
        <strain evidence="3 4">MsiGto</strain>
    </source>
</reference>
<dbReference type="InterPro" id="IPR007969">
    <property type="entry name" value="DUF732"/>
</dbReference>
<evidence type="ECO:0000259" key="2">
    <source>
        <dbReference type="Pfam" id="PF05305"/>
    </source>
</evidence>
<evidence type="ECO:0000313" key="3">
    <source>
        <dbReference type="EMBL" id="ORJ53628.1"/>
    </source>
</evidence>
<feature type="domain" description="DUF732" evidence="2">
    <location>
        <begin position="45"/>
        <end position="111"/>
    </location>
</feature>
<feature type="chain" id="PRO_5013207817" description="DUF732 domain-containing protein" evidence="1">
    <location>
        <begin position="42"/>
        <end position="120"/>
    </location>
</feature>